<reference evidence="1" key="1">
    <citation type="journal article" date="2015" name="Nature">
        <title>Complex archaea that bridge the gap between prokaryotes and eukaryotes.</title>
        <authorList>
            <person name="Spang A."/>
            <person name="Saw J.H."/>
            <person name="Jorgensen S.L."/>
            <person name="Zaremba-Niedzwiedzka K."/>
            <person name="Martijn J."/>
            <person name="Lind A.E."/>
            <person name="van Eijk R."/>
            <person name="Schleper C."/>
            <person name="Guy L."/>
            <person name="Ettema T.J."/>
        </authorList>
    </citation>
    <scope>NUCLEOTIDE SEQUENCE</scope>
</reference>
<dbReference type="AlphaFoldDB" id="A0A0F9D173"/>
<gene>
    <name evidence="1" type="ORF">LCGC14_2334920</name>
</gene>
<proteinExistence type="predicted"/>
<dbReference type="EMBL" id="LAZR01033638">
    <property type="protein sequence ID" value="KKL47501.1"/>
    <property type="molecule type" value="Genomic_DNA"/>
</dbReference>
<accession>A0A0F9D173</accession>
<name>A0A0F9D173_9ZZZZ</name>
<protein>
    <submittedName>
        <fullName evidence="1">Uncharacterized protein</fullName>
    </submittedName>
</protein>
<comment type="caution">
    <text evidence="1">The sequence shown here is derived from an EMBL/GenBank/DDBJ whole genome shotgun (WGS) entry which is preliminary data.</text>
</comment>
<evidence type="ECO:0000313" key="1">
    <source>
        <dbReference type="EMBL" id="KKL47501.1"/>
    </source>
</evidence>
<organism evidence="1">
    <name type="scientific">marine sediment metagenome</name>
    <dbReference type="NCBI Taxonomy" id="412755"/>
    <lineage>
        <taxon>unclassified sequences</taxon>
        <taxon>metagenomes</taxon>
        <taxon>ecological metagenomes</taxon>
    </lineage>
</organism>
<sequence length="133" mass="14547">MGFDEMVRNGVALAKTLTADLRANVTHEAWISRDVHAKPTYAAGVVRSGIVEQKQVWVKTPTGNHVETRPTILILEPIADNGAATRREPIDPRDRFTLPDGSKAFAVDVEFIVDPSTGDPYAYQITLGDFGGR</sequence>